<name>A0A1I3F1P5_9RHOB</name>
<evidence type="ECO:0000256" key="1">
    <source>
        <dbReference type="SAM" id="MobiDB-lite"/>
    </source>
</evidence>
<dbReference type="EMBL" id="FOPU01000059">
    <property type="protein sequence ID" value="SFI05159.1"/>
    <property type="molecule type" value="Genomic_DNA"/>
</dbReference>
<evidence type="ECO:0000313" key="3">
    <source>
        <dbReference type="Proteomes" id="UP000183635"/>
    </source>
</evidence>
<proteinExistence type="predicted"/>
<dbReference type="RefSeq" id="WP_170848992.1">
    <property type="nucleotide sequence ID" value="NZ_CBCRYP010000066.1"/>
</dbReference>
<organism evidence="2 3">
    <name type="scientific">Paracoccus aminovorans</name>
    <dbReference type="NCBI Taxonomy" id="34004"/>
    <lineage>
        <taxon>Bacteria</taxon>
        <taxon>Pseudomonadati</taxon>
        <taxon>Pseudomonadota</taxon>
        <taxon>Alphaproteobacteria</taxon>
        <taxon>Rhodobacterales</taxon>
        <taxon>Paracoccaceae</taxon>
        <taxon>Paracoccus</taxon>
    </lineage>
</organism>
<feature type="compositionally biased region" description="Pro residues" evidence="1">
    <location>
        <begin position="125"/>
        <end position="134"/>
    </location>
</feature>
<gene>
    <name evidence="2" type="ORF">SAMN04488021_1597</name>
</gene>
<protein>
    <submittedName>
        <fullName evidence="2">Uncharacterized protein</fullName>
    </submittedName>
</protein>
<dbReference type="AlphaFoldDB" id="A0A1I3F1P5"/>
<dbReference type="Proteomes" id="UP000183635">
    <property type="component" value="Unassembled WGS sequence"/>
</dbReference>
<feature type="region of interest" description="Disordered" evidence="1">
    <location>
        <begin position="1"/>
        <end position="138"/>
    </location>
</feature>
<dbReference type="STRING" id="34004.SAMN04488021_1597"/>
<reference evidence="2 3" key="1">
    <citation type="submission" date="2016-10" db="EMBL/GenBank/DDBJ databases">
        <authorList>
            <person name="de Groot N.N."/>
        </authorList>
    </citation>
    <scope>NUCLEOTIDE SEQUENCE [LARGE SCALE GENOMIC DNA]</scope>
    <source>
        <strain evidence="2 3">DSM 8537</strain>
    </source>
</reference>
<sequence length="475" mass="54102">MKSLFSKLRRKLGVSPEAPTHPDLNPPSDWGGPEAEYMPGAAKAEARSEPDESAADPRQVIEDSVHPDLLLIEPQILAEDPSGNPHAEAPIQSEFPASGRQPPAVEAVTEFEAENDVSANREPNPDPGLAPPNPDSSRLSADLELVEAGDEYDELIGDDDVFDEQADDLWEAVLSYDADEEIERARANGDLFEVSDFHDFSEFGPGEIESETESAQWEDLLDLDLYEEDPDLLFSFIEEETITDGQLLDDYAARLVSQMRIIKLDQRSLLRGRLKAVLVEFPFSSSYRALSRLVQAGCSLEDLEDACELKCLWRESPWLWSHRKFNRMQRAWETEERLSYRSALSWKLALALIHRVGRVEAERRIFDDWRNAWLQMQPEQSSEGDLIDPRFWSYPAFLNLDCESIELADRESWYYEEPIDVQPSSSFRLEDSEGEIWRFEKKYGRCDVGFLSLLPHSKRVAARKEAEAKEEGKDA</sequence>
<accession>A0A1I3F1P5</accession>
<evidence type="ECO:0000313" key="2">
    <source>
        <dbReference type="EMBL" id="SFI05159.1"/>
    </source>
</evidence>
<keyword evidence="3" id="KW-1185">Reference proteome</keyword>